<keyword evidence="3" id="KW-1185">Reference proteome</keyword>
<proteinExistence type="predicted"/>
<dbReference type="Proteomes" id="UP001141806">
    <property type="component" value="Unassembled WGS sequence"/>
</dbReference>
<accession>A0A9Q0K9H1</accession>
<dbReference type="AlphaFoldDB" id="A0A9Q0K9H1"/>
<evidence type="ECO:0000256" key="1">
    <source>
        <dbReference type="SAM" id="MobiDB-lite"/>
    </source>
</evidence>
<feature type="compositionally biased region" description="Polar residues" evidence="1">
    <location>
        <begin position="1"/>
        <end position="18"/>
    </location>
</feature>
<dbReference type="EMBL" id="JAMYWD010000007">
    <property type="protein sequence ID" value="KAJ4966291.1"/>
    <property type="molecule type" value="Genomic_DNA"/>
</dbReference>
<reference evidence="2" key="1">
    <citation type="journal article" date="2023" name="Plant J.">
        <title>The genome of the king protea, Protea cynaroides.</title>
        <authorList>
            <person name="Chang J."/>
            <person name="Duong T.A."/>
            <person name="Schoeman C."/>
            <person name="Ma X."/>
            <person name="Roodt D."/>
            <person name="Barker N."/>
            <person name="Li Z."/>
            <person name="Van de Peer Y."/>
            <person name="Mizrachi E."/>
        </authorList>
    </citation>
    <scope>NUCLEOTIDE SEQUENCE</scope>
    <source>
        <tissue evidence="2">Young leaves</tissue>
    </source>
</reference>
<gene>
    <name evidence="2" type="ORF">NE237_018140</name>
</gene>
<evidence type="ECO:0000313" key="2">
    <source>
        <dbReference type="EMBL" id="KAJ4966291.1"/>
    </source>
</evidence>
<comment type="caution">
    <text evidence="2">The sequence shown here is derived from an EMBL/GenBank/DDBJ whole genome shotgun (WGS) entry which is preliminary data.</text>
</comment>
<sequence>MEFLNPTNDKTKNQPRNQKSIHHSTGRETISRGGNSVVLPKERERAEEEEDHLSRAKSVSSCFSSPRREFSPLQGAGTGLVGMKQKDYGGGTAEGEEPRESSSANDRILAVAPNYEFH</sequence>
<organism evidence="2 3">
    <name type="scientific">Protea cynaroides</name>
    <dbReference type="NCBI Taxonomy" id="273540"/>
    <lineage>
        <taxon>Eukaryota</taxon>
        <taxon>Viridiplantae</taxon>
        <taxon>Streptophyta</taxon>
        <taxon>Embryophyta</taxon>
        <taxon>Tracheophyta</taxon>
        <taxon>Spermatophyta</taxon>
        <taxon>Magnoliopsida</taxon>
        <taxon>Proteales</taxon>
        <taxon>Proteaceae</taxon>
        <taxon>Protea</taxon>
    </lineage>
</organism>
<name>A0A9Q0K9H1_9MAGN</name>
<feature type="region of interest" description="Disordered" evidence="1">
    <location>
        <begin position="1"/>
        <end position="118"/>
    </location>
</feature>
<evidence type="ECO:0000313" key="3">
    <source>
        <dbReference type="Proteomes" id="UP001141806"/>
    </source>
</evidence>
<protein>
    <submittedName>
        <fullName evidence="2">Uncharacterized protein</fullName>
    </submittedName>
</protein>